<evidence type="ECO:0000256" key="4">
    <source>
        <dbReference type="ARBA" id="ARBA00022692"/>
    </source>
</evidence>
<dbReference type="EMBL" id="BTRK01000006">
    <property type="protein sequence ID" value="GMR58534.1"/>
    <property type="molecule type" value="Genomic_DNA"/>
</dbReference>
<gene>
    <name evidence="12" type="ORF">PMAYCL1PPCAC_28729</name>
</gene>
<keyword evidence="6 11" id="KW-1133">Transmembrane helix</keyword>
<comment type="subcellular location">
    <subcellularLocation>
        <location evidence="1">Membrane</location>
        <topology evidence="1">Single-pass type IV membrane protein</topology>
    </subcellularLocation>
</comment>
<evidence type="ECO:0000256" key="3">
    <source>
        <dbReference type="ARBA" id="ARBA00022448"/>
    </source>
</evidence>
<dbReference type="GO" id="GO:0015031">
    <property type="term" value="P:protein transport"/>
    <property type="evidence" value="ECO:0007669"/>
    <property type="project" value="UniProtKB-KW"/>
</dbReference>
<dbReference type="Proteomes" id="UP001328107">
    <property type="component" value="Unassembled WGS sequence"/>
</dbReference>
<comment type="caution">
    <text evidence="12">The sequence shown here is derived from an EMBL/GenBank/DDBJ whole genome shotgun (WGS) entry which is preliminary data.</text>
</comment>
<evidence type="ECO:0000256" key="2">
    <source>
        <dbReference type="ARBA" id="ARBA00009063"/>
    </source>
</evidence>
<keyword evidence="8 11" id="KW-0472">Membrane</keyword>
<comment type="similarity">
    <text evidence="2">Belongs to the syntaxin family.</text>
</comment>
<evidence type="ECO:0000256" key="6">
    <source>
        <dbReference type="ARBA" id="ARBA00022989"/>
    </source>
</evidence>
<evidence type="ECO:0008006" key="14">
    <source>
        <dbReference type="Google" id="ProtNLM"/>
    </source>
</evidence>
<organism evidence="12 13">
    <name type="scientific">Pristionchus mayeri</name>
    <dbReference type="NCBI Taxonomy" id="1317129"/>
    <lineage>
        <taxon>Eukaryota</taxon>
        <taxon>Metazoa</taxon>
        <taxon>Ecdysozoa</taxon>
        <taxon>Nematoda</taxon>
        <taxon>Chromadorea</taxon>
        <taxon>Rhabditida</taxon>
        <taxon>Rhabditina</taxon>
        <taxon>Diplogasteromorpha</taxon>
        <taxon>Diplogasteroidea</taxon>
        <taxon>Neodiplogasteridae</taxon>
        <taxon>Pristionchus</taxon>
    </lineage>
</organism>
<evidence type="ECO:0000256" key="8">
    <source>
        <dbReference type="ARBA" id="ARBA00023136"/>
    </source>
</evidence>
<keyword evidence="3" id="KW-0813">Transport</keyword>
<keyword evidence="4 11" id="KW-0812">Transmembrane</keyword>
<feature type="compositionally biased region" description="Basic and acidic residues" evidence="10">
    <location>
        <begin position="191"/>
        <end position="206"/>
    </location>
</feature>
<feature type="compositionally biased region" description="Basic and acidic residues" evidence="10">
    <location>
        <begin position="213"/>
        <end position="243"/>
    </location>
</feature>
<evidence type="ECO:0000313" key="13">
    <source>
        <dbReference type="Proteomes" id="UP001328107"/>
    </source>
</evidence>
<feature type="coiled-coil region" evidence="9">
    <location>
        <begin position="274"/>
        <end position="340"/>
    </location>
</feature>
<feature type="transmembrane region" description="Helical" evidence="11">
    <location>
        <begin position="349"/>
        <end position="367"/>
    </location>
</feature>
<proteinExistence type="inferred from homology"/>
<dbReference type="AlphaFoldDB" id="A0AAN5D8Q8"/>
<protein>
    <recommendedName>
        <fullName evidence="14">t-SNARE coiled-coil homology domain-containing protein</fullName>
    </recommendedName>
</protein>
<dbReference type="PANTHER" id="PTHR15959">
    <property type="entry name" value="SYNTAXIN-18"/>
    <property type="match status" value="1"/>
</dbReference>
<dbReference type="GO" id="GO:0031201">
    <property type="term" value="C:SNARE complex"/>
    <property type="evidence" value="ECO:0007669"/>
    <property type="project" value="TreeGrafter"/>
</dbReference>
<evidence type="ECO:0000256" key="7">
    <source>
        <dbReference type="ARBA" id="ARBA00023054"/>
    </source>
</evidence>
<name>A0AAN5D8Q8_9BILA</name>
<evidence type="ECO:0000256" key="10">
    <source>
        <dbReference type="SAM" id="MobiDB-lite"/>
    </source>
</evidence>
<dbReference type="GO" id="GO:0005783">
    <property type="term" value="C:endoplasmic reticulum"/>
    <property type="evidence" value="ECO:0007669"/>
    <property type="project" value="TreeGrafter"/>
</dbReference>
<evidence type="ECO:0000256" key="5">
    <source>
        <dbReference type="ARBA" id="ARBA00022927"/>
    </source>
</evidence>
<evidence type="ECO:0000256" key="11">
    <source>
        <dbReference type="SAM" id="Phobius"/>
    </source>
</evidence>
<evidence type="ECO:0000256" key="1">
    <source>
        <dbReference type="ARBA" id="ARBA00004211"/>
    </source>
</evidence>
<keyword evidence="13" id="KW-1185">Reference proteome</keyword>
<reference evidence="13" key="1">
    <citation type="submission" date="2022-10" db="EMBL/GenBank/DDBJ databases">
        <title>Genome assembly of Pristionchus species.</title>
        <authorList>
            <person name="Yoshida K."/>
            <person name="Sommer R.J."/>
        </authorList>
    </citation>
    <scope>NUCLEOTIDE SEQUENCE [LARGE SCALE GENOMIC DNA]</scope>
    <source>
        <strain evidence="13">RS5460</strain>
    </source>
</reference>
<evidence type="ECO:0000256" key="9">
    <source>
        <dbReference type="SAM" id="Coils"/>
    </source>
</evidence>
<keyword evidence="5" id="KW-0653">Protein transport</keyword>
<feature type="non-terminal residue" evidence="12">
    <location>
        <position position="1"/>
    </location>
</feature>
<evidence type="ECO:0000313" key="12">
    <source>
        <dbReference type="EMBL" id="GMR58534.1"/>
    </source>
</evidence>
<dbReference type="GO" id="GO:0006890">
    <property type="term" value="P:retrograde vesicle-mediated transport, Golgi to endoplasmic reticulum"/>
    <property type="evidence" value="ECO:0007669"/>
    <property type="project" value="TreeGrafter"/>
</dbReference>
<dbReference type="PANTHER" id="PTHR15959:SF0">
    <property type="entry name" value="SYNTAXIN-18"/>
    <property type="match status" value="1"/>
</dbReference>
<accession>A0AAN5D8Q8</accession>
<dbReference type="Gene3D" id="1.20.5.110">
    <property type="match status" value="1"/>
</dbReference>
<feature type="region of interest" description="Disordered" evidence="10">
    <location>
        <begin position="191"/>
        <end position="243"/>
    </location>
</feature>
<sequence>LKMTVTVKTASTDQTPFFKAMANKKALMQGKVLPVTAPFSTPVFSLLTRQLGEIAADLVNLMQLVLTKRADYLAFNTFHPVMSDGERDRFDTNTLKALTGLKTIVNSSHERIKMEEMREEEKEHLKAVAEGLERRIKSIVDICGQMRTTRLSHLARRKRDFRLSHLVKEKKAKELKSGLSPVNSHNSLLALERRGEQEERQRKIDTEDWEGFEDSRENAKENETVFEEMERREMEEREMKERSRVLTPEQLEMEHSGHGMTGGETERMQLMEDNERTYERLANVHKEMDNVEMQVAEIQRLQETFADKLMEQEADIEILHEQAQNTTENLREANDFIREAITNSASRRVVILFCIVVLTFAILWVDWYNP</sequence>
<keyword evidence="7 9" id="KW-0175">Coiled coil</keyword>